<dbReference type="EMBL" id="OV725081">
    <property type="protein sequence ID" value="CAH1402482.1"/>
    <property type="molecule type" value="Genomic_DNA"/>
</dbReference>
<evidence type="ECO:0000313" key="1">
    <source>
        <dbReference type="EMBL" id="CAH1402482.1"/>
    </source>
</evidence>
<evidence type="ECO:0000313" key="2">
    <source>
        <dbReference type="Proteomes" id="UP001152798"/>
    </source>
</evidence>
<sequence>MTLLGYAETKTDDIDIAEPSLETVMRVNFGKTKLHSVLSGNKYNNKVKSLISKEKEHPICNITNGLSTPTKQTATDHFPLSTKQLLIRVRQHGHAQNS</sequence>
<proteinExistence type="predicted"/>
<reference evidence="1" key="1">
    <citation type="submission" date="2022-01" db="EMBL/GenBank/DDBJ databases">
        <authorList>
            <person name="King R."/>
        </authorList>
    </citation>
    <scope>NUCLEOTIDE SEQUENCE</scope>
</reference>
<accession>A0A9P0HIS0</accession>
<dbReference type="AlphaFoldDB" id="A0A9P0HIS0"/>
<protein>
    <submittedName>
        <fullName evidence="1">Uncharacterized protein</fullName>
    </submittedName>
</protein>
<gene>
    <name evidence="1" type="ORF">NEZAVI_LOCUS11294</name>
</gene>
<name>A0A9P0HIS0_NEZVI</name>
<keyword evidence="2" id="KW-1185">Reference proteome</keyword>
<dbReference type="Proteomes" id="UP001152798">
    <property type="component" value="Chromosome 5"/>
</dbReference>
<organism evidence="1 2">
    <name type="scientific">Nezara viridula</name>
    <name type="common">Southern green stink bug</name>
    <name type="synonym">Cimex viridulus</name>
    <dbReference type="NCBI Taxonomy" id="85310"/>
    <lineage>
        <taxon>Eukaryota</taxon>
        <taxon>Metazoa</taxon>
        <taxon>Ecdysozoa</taxon>
        <taxon>Arthropoda</taxon>
        <taxon>Hexapoda</taxon>
        <taxon>Insecta</taxon>
        <taxon>Pterygota</taxon>
        <taxon>Neoptera</taxon>
        <taxon>Paraneoptera</taxon>
        <taxon>Hemiptera</taxon>
        <taxon>Heteroptera</taxon>
        <taxon>Panheteroptera</taxon>
        <taxon>Pentatomomorpha</taxon>
        <taxon>Pentatomoidea</taxon>
        <taxon>Pentatomidae</taxon>
        <taxon>Pentatominae</taxon>
        <taxon>Nezara</taxon>
    </lineage>
</organism>